<evidence type="ECO:0000256" key="1">
    <source>
        <dbReference type="ARBA" id="ARBA00022441"/>
    </source>
</evidence>
<evidence type="ECO:0000313" key="5">
    <source>
        <dbReference type="Proteomes" id="UP001058974"/>
    </source>
</evidence>
<dbReference type="NCBIfam" id="TIGR01640">
    <property type="entry name" value="F_box_assoc_1"/>
    <property type="match status" value="1"/>
</dbReference>
<dbReference type="SMART" id="SM00256">
    <property type="entry name" value="FBOX"/>
    <property type="match status" value="1"/>
</dbReference>
<protein>
    <recommendedName>
        <fullName evidence="3">F-box domain-containing protein</fullName>
    </recommendedName>
</protein>
<keyword evidence="1" id="KW-0880">Kelch repeat</keyword>
<dbReference type="FunFam" id="1.20.1280.50:FF:000008">
    <property type="entry name" value="F-box only protein 6"/>
    <property type="match status" value="1"/>
</dbReference>
<dbReference type="InterPro" id="IPR001810">
    <property type="entry name" value="F-box_dom"/>
</dbReference>
<dbReference type="Proteomes" id="UP001058974">
    <property type="component" value="Chromosome 3"/>
</dbReference>
<dbReference type="CDD" id="cd22157">
    <property type="entry name" value="F-box_AtFBW1-like"/>
    <property type="match status" value="1"/>
</dbReference>
<dbReference type="Pfam" id="PF00646">
    <property type="entry name" value="F-box"/>
    <property type="match status" value="1"/>
</dbReference>
<dbReference type="PANTHER" id="PTHR31672">
    <property type="entry name" value="BNACNNG10540D PROTEIN"/>
    <property type="match status" value="1"/>
</dbReference>
<comment type="caution">
    <text evidence="4">The sequence shown here is derived from an EMBL/GenBank/DDBJ whole genome shotgun (WGS) entry which is preliminary data.</text>
</comment>
<dbReference type="InterPro" id="IPR017451">
    <property type="entry name" value="F-box-assoc_interact_dom"/>
</dbReference>
<organism evidence="4 5">
    <name type="scientific">Pisum sativum</name>
    <name type="common">Garden pea</name>
    <name type="synonym">Lathyrus oleraceus</name>
    <dbReference type="NCBI Taxonomy" id="3888"/>
    <lineage>
        <taxon>Eukaryota</taxon>
        <taxon>Viridiplantae</taxon>
        <taxon>Streptophyta</taxon>
        <taxon>Embryophyta</taxon>
        <taxon>Tracheophyta</taxon>
        <taxon>Spermatophyta</taxon>
        <taxon>Magnoliopsida</taxon>
        <taxon>eudicotyledons</taxon>
        <taxon>Gunneridae</taxon>
        <taxon>Pentapetalae</taxon>
        <taxon>rosids</taxon>
        <taxon>fabids</taxon>
        <taxon>Fabales</taxon>
        <taxon>Fabaceae</taxon>
        <taxon>Papilionoideae</taxon>
        <taxon>50 kb inversion clade</taxon>
        <taxon>NPAAA clade</taxon>
        <taxon>Hologalegina</taxon>
        <taxon>IRL clade</taxon>
        <taxon>Fabeae</taxon>
        <taxon>Lathyrus</taxon>
    </lineage>
</organism>
<name>A0A9D4Y209_PEA</name>
<dbReference type="PANTHER" id="PTHR31672:SF13">
    <property type="entry name" value="F-BOX PROTEIN CPR30-LIKE"/>
    <property type="match status" value="1"/>
</dbReference>
<dbReference type="AlphaFoldDB" id="A0A9D4Y209"/>
<evidence type="ECO:0000313" key="4">
    <source>
        <dbReference type="EMBL" id="KAI5430368.1"/>
    </source>
</evidence>
<dbReference type="EMBL" id="JAMSHJ010000003">
    <property type="protein sequence ID" value="KAI5430368.1"/>
    <property type="molecule type" value="Genomic_DNA"/>
</dbReference>
<dbReference type="OrthoDB" id="591557at2759"/>
<evidence type="ECO:0000259" key="3">
    <source>
        <dbReference type="PROSITE" id="PS50181"/>
    </source>
</evidence>
<gene>
    <name evidence="4" type="ORF">KIW84_034811</name>
</gene>
<proteinExistence type="predicted"/>
<evidence type="ECO:0000256" key="2">
    <source>
        <dbReference type="ARBA" id="ARBA00022737"/>
    </source>
</evidence>
<dbReference type="SUPFAM" id="SSF81383">
    <property type="entry name" value="F-box domain"/>
    <property type="match status" value="1"/>
</dbReference>
<keyword evidence="2" id="KW-0677">Repeat</keyword>
<reference evidence="4 5" key="1">
    <citation type="journal article" date="2022" name="Nat. Genet.">
        <title>Improved pea reference genome and pan-genome highlight genomic features and evolutionary characteristics.</title>
        <authorList>
            <person name="Yang T."/>
            <person name="Liu R."/>
            <person name="Luo Y."/>
            <person name="Hu S."/>
            <person name="Wang D."/>
            <person name="Wang C."/>
            <person name="Pandey M.K."/>
            <person name="Ge S."/>
            <person name="Xu Q."/>
            <person name="Li N."/>
            <person name="Li G."/>
            <person name="Huang Y."/>
            <person name="Saxena R.K."/>
            <person name="Ji Y."/>
            <person name="Li M."/>
            <person name="Yan X."/>
            <person name="He Y."/>
            <person name="Liu Y."/>
            <person name="Wang X."/>
            <person name="Xiang C."/>
            <person name="Varshney R.K."/>
            <person name="Ding H."/>
            <person name="Gao S."/>
            <person name="Zong X."/>
        </authorList>
    </citation>
    <scope>NUCLEOTIDE SEQUENCE [LARGE SCALE GENOMIC DNA]</scope>
    <source>
        <strain evidence="4 5">cv. Zhongwan 6</strain>
    </source>
</reference>
<dbReference type="InterPro" id="IPR036047">
    <property type="entry name" value="F-box-like_dom_sf"/>
</dbReference>
<feature type="domain" description="F-box" evidence="3">
    <location>
        <begin position="1"/>
        <end position="50"/>
    </location>
</feature>
<accession>A0A9D4Y209</accession>
<sequence length="389" mass="45371">MSVEFLPEELIAQVLSYLPVKSLMQLRCVCKAWNSLLSHPKFIKLHFRQSKQNIQIICESFDFSFLPFPLNTLLNNPSTIKSTKNCFPFPSPADYFYQFIGSCNGLFCFLLKMNNLGKCIQNTWFQLWNPATNTLSNKFGHQSYPLVNQHPILRCSAFSFGYHNSTDTYKCVYFRPNKLEIFTFGGSLWKIIQLPHIVPLEHSGRVPSTRSDLSEALYLNDTINLLARDIAKQILIISLNLGTDTYCRLLPPQDFVEVSIHLPTIHVLEDSLCFSHHTQNTHFIIWKMTQFGIENSWTQFLKINYLDLDIHIDYKYFLAPLCLFENGIALVQASNNHRLQVILYHWGEKRIEKTRMQELTMWMFNQNHVESLAPTDSRSQPNFKHIRSY</sequence>
<dbReference type="Gramene" id="Psat03G0481100-T1">
    <property type="protein sequence ID" value="KAI5430368.1"/>
    <property type="gene ID" value="KIW84_034811"/>
</dbReference>
<dbReference type="InterPro" id="IPR050796">
    <property type="entry name" value="SCF_F-box_component"/>
</dbReference>
<dbReference type="PROSITE" id="PS50181">
    <property type="entry name" value="FBOX"/>
    <property type="match status" value="1"/>
</dbReference>
<dbReference type="Gene3D" id="1.20.1280.50">
    <property type="match status" value="1"/>
</dbReference>
<keyword evidence="5" id="KW-1185">Reference proteome</keyword>